<dbReference type="EMBL" id="JAHWGI010001421">
    <property type="protein sequence ID" value="KAK3931267.1"/>
    <property type="molecule type" value="Genomic_DNA"/>
</dbReference>
<dbReference type="InterPro" id="IPR027805">
    <property type="entry name" value="Transposase_HTH_dom"/>
</dbReference>
<accession>A0AAE1LUX4</accession>
<dbReference type="InterPro" id="IPR027806">
    <property type="entry name" value="HARBI1_dom"/>
</dbReference>
<evidence type="ECO:0000313" key="5">
    <source>
        <dbReference type="EMBL" id="KAK3931267.1"/>
    </source>
</evidence>
<feature type="domain" description="DDE Tnp4" evidence="3">
    <location>
        <begin position="244"/>
        <end position="327"/>
    </location>
</feature>
<dbReference type="Pfam" id="PF13359">
    <property type="entry name" value="DDE_Tnp_4"/>
    <property type="match status" value="1"/>
</dbReference>
<dbReference type="Pfam" id="PF13613">
    <property type="entry name" value="HTH_Tnp_4"/>
    <property type="match status" value="1"/>
</dbReference>
<evidence type="ECO:0000256" key="1">
    <source>
        <dbReference type="ARBA" id="ARBA00001968"/>
    </source>
</evidence>
<feature type="domain" description="Transposase Helix-turn-helix" evidence="4">
    <location>
        <begin position="116"/>
        <end position="162"/>
    </location>
</feature>
<comment type="cofactor">
    <cofactor evidence="1">
        <name>a divalent metal cation</name>
        <dbReference type="ChEBI" id="CHEBI:60240"/>
    </cofactor>
</comment>
<gene>
    <name evidence="5" type="ORF">KUF71_025526</name>
</gene>
<sequence length="328" mass="37727">MNNFPSICSLKRKVDDFDTGKPTTTITTPTNSRSITSTGIGIQVTPEGKDEKLPENKVLSLGKCWSMKPEDFRFFTGVTQEFFLVIYRLLGGDEIFRKLKVQYKLTTPSKAAPKFKIPLEDRLFLTLVRLRRGTPFRDLGFVMGLSKTQAGEIFYSVLRHMFLTFQQFKDRMFLTAKDQKKRVPKVFKPFKNLKIIVDGAEFRLQVPSFSNRKIHILSTNQVIPPISSLESTYTEESPLLVKPMKDVYQTKKLKLLDLLEPGDAVMADRGFEMKAQCMTRKIKLIRPSFLGQRDKLSPKEVLFTKAIAKARIYEEHTIGKIKAFRLLR</sequence>
<dbReference type="AlphaFoldDB" id="A0AAE1LUX4"/>
<keyword evidence="6" id="KW-1185">Reference proteome</keyword>
<reference evidence="5" key="1">
    <citation type="submission" date="2021-07" db="EMBL/GenBank/DDBJ databases">
        <authorList>
            <person name="Catto M.A."/>
            <person name="Jacobson A."/>
            <person name="Kennedy G."/>
            <person name="Labadie P."/>
            <person name="Hunt B.G."/>
            <person name="Srinivasan R."/>
        </authorList>
    </citation>
    <scope>NUCLEOTIDE SEQUENCE</scope>
    <source>
        <strain evidence="5">PL_HMW_Pooled</strain>
        <tissue evidence="5">Head</tissue>
    </source>
</reference>
<organism evidence="5 6">
    <name type="scientific">Frankliniella fusca</name>
    <dbReference type="NCBI Taxonomy" id="407009"/>
    <lineage>
        <taxon>Eukaryota</taxon>
        <taxon>Metazoa</taxon>
        <taxon>Ecdysozoa</taxon>
        <taxon>Arthropoda</taxon>
        <taxon>Hexapoda</taxon>
        <taxon>Insecta</taxon>
        <taxon>Pterygota</taxon>
        <taxon>Neoptera</taxon>
        <taxon>Paraneoptera</taxon>
        <taxon>Thysanoptera</taxon>
        <taxon>Terebrantia</taxon>
        <taxon>Thripoidea</taxon>
        <taxon>Thripidae</taxon>
        <taxon>Frankliniella</taxon>
    </lineage>
</organism>
<proteinExistence type="predicted"/>
<dbReference type="PANTHER" id="PTHR23080:SF139">
    <property type="entry name" value="DDE TNP4 DOMAIN-CONTAINING PROTEIN"/>
    <property type="match status" value="1"/>
</dbReference>
<evidence type="ECO:0000259" key="4">
    <source>
        <dbReference type="Pfam" id="PF13613"/>
    </source>
</evidence>
<protein>
    <submittedName>
        <fullName evidence="5">Replication termination factor 1</fullName>
    </submittedName>
</protein>
<dbReference type="GO" id="GO:0046872">
    <property type="term" value="F:metal ion binding"/>
    <property type="evidence" value="ECO:0007669"/>
    <property type="project" value="UniProtKB-KW"/>
</dbReference>
<evidence type="ECO:0000259" key="3">
    <source>
        <dbReference type="Pfam" id="PF13359"/>
    </source>
</evidence>
<keyword evidence="2" id="KW-0479">Metal-binding</keyword>
<evidence type="ECO:0000256" key="2">
    <source>
        <dbReference type="ARBA" id="ARBA00022723"/>
    </source>
</evidence>
<dbReference type="Proteomes" id="UP001219518">
    <property type="component" value="Unassembled WGS sequence"/>
</dbReference>
<evidence type="ECO:0000313" key="6">
    <source>
        <dbReference type="Proteomes" id="UP001219518"/>
    </source>
</evidence>
<dbReference type="PANTHER" id="PTHR23080">
    <property type="entry name" value="THAP DOMAIN PROTEIN"/>
    <property type="match status" value="1"/>
</dbReference>
<reference evidence="5" key="2">
    <citation type="journal article" date="2023" name="BMC Genomics">
        <title>Pest status, molecular evolution, and epigenetic factors derived from the genome assembly of Frankliniella fusca, a thysanopteran phytovirus vector.</title>
        <authorList>
            <person name="Catto M.A."/>
            <person name="Labadie P.E."/>
            <person name="Jacobson A.L."/>
            <person name="Kennedy G.G."/>
            <person name="Srinivasan R."/>
            <person name="Hunt B.G."/>
        </authorList>
    </citation>
    <scope>NUCLEOTIDE SEQUENCE</scope>
    <source>
        <strain evidence="5">PL_HMW_Pooled</strain>
    </source>
</reference>
<name>A0AAE1LUX4_9NEOP</name>
<comment type="caution">
    <text evidence="5">The sequence shown here is derived from an EMBL/GenBank/DDBJ whole genome shotgun (WGS) entry which is preliminary data.</text>
</comment>